<name>A0A5J6IF67_STRC4</name>
<dbReference type="EMBL" id="CP023694">
    <property type="protein sequence ID" value="QEV27467.1"/>
    <property type="molecule type" value="Genomic_DNA"/>
</dbReference>
<accession>A0A5J6IF67</accession>
<dbReference type="Proteomes" id="UP000326598">
    <property type="component" value="Chromosome"/>
</dbReference>
<protein>
    <submittedName>
        <fullName evidence="1">Uncharacterized protein</fullName>
    </submittedName>
</protein>
<proteinExistence type="predicted"/>
<dbReference type="AlphaFoldDB" id="A0A5J6IF67"/>
<organism evidence="1 2">
    <name type="scientific">Streptomyces coeruleorubidus</name>
    <dbReference type="NCBI Taxonomy" id="116188"/>
    <lineage>
        <taxon>Bacteria</taxon>
        <taxon>Bacillati</taxon>
        <taxon>Actinomycetota</taxon>
        <taxon>Actinomycetes</taxon>
        <taxon>Kitasatosporales</taxon>
        <taxon>Streptomycetaceae</taxon>
        <taxon>Streptomyces</taxon>
    </lineage>
</organism>
<reference evidence="1 2" key="1">
    <citation type="submission" date="2017-09" db="EMBL/GenBank/DDBJ databases">
        <authorList>
            <person name="Lee N."/>
            <person name="Cho B.-K."/>
        </authorList>
    </citation>
    <scope>NUCLEOTIDE SEQUENCE [LARGE SCALE GENOMIC DNA]</scope>
    <source>
        <strain evidence="1 2">ATCC 13740</strain>
    </source>
</reference>
<evidence type="ECO:0000313" key="2">
    <source>
        <dbReference type="Proteomes" id="UP000326598"/>
    </source>
</evidence>
<sequence length="76" mass="6993">MTGTHRRGSSGSFGFSGSGAGAGAVRFGGEGGVWAGRGTLPLPVAGGAGGFVVSGTAVGRGVAAVCAARVSADVAV</sequence>
<dbReference type="KEGG" id="scoe:CP976_27350"/>
<evidence type="ECO:0000313" key="1">
    <source>
        <dbReference type="EMBL" id="QEV27467.1"/>
    </source>
</evidence>
<gene>
    <name evidence="1" type="ORF">CP976_27350</name>
</gene>